<dbReference type="GO" id="GO:0005085">
    <property type="term" value="F:guanyl-nucleotide exchange factor activity"/>
    <property type="evidence" value="ECO:0007669"/>
    <property type="project" value="TreeGrafter"/>
</dbReference>
<accession>A0A0K1Q145</accession>
<dbReference type="SUPFAM" id="SSF50985">
    <property type="entry name" value="RCC1/BLIP-II"/>
    <property type="match status" value="1"/>
</dbReference>
<dbReference type="STRING" id="1391654.AKJ09_06169"/>
<dbReference type="AlphaFoldDB" id="A0A0K1Q145"/>
<evidence type="ECO:0000313" key="3">
    <source>
        <dbReference type="Proteomes" id="UP000064967"/>
    </source>
</evidence>
<evidence type="ECO:0000256" key="1">
    <source>
        <dbReference type="SAM" id="SignalP"/>
    </source>
</evidence>
<keyword evidence="3" id="KW-1185">Reference proteome</keyword>
<evidence type="ECO:0008006" key="4">
    <source>
        <dbReference type="Google" id="ProtNLM"/>
    </source>
</evidence>
<dbReference type="PANTHER" id="PTHR45982">
    <property type="entry name" value="REGULATOR OF CHROMOSOME CONDENSATION"/>
    <property type="match status" value="1"/>
</dbReference>
<dbReference type="KEGG" id="llu:AKJ09_06169"/>
<dbReference type="Proteomes" id="UP000064967">
    <property type="component" value="Chromosome"/>
</dbReference>
<dbReference type="GO" id="GO:0005737">
    <property type="term" value="C:cytoplasm"/>
    <property type="evidence" value="ECO:0007669"/>
    <property type="project" value="TreeGrafter"/>
</dbReference>
<dbReference type="Gene3D" id="2.130.10.30">
    <property type="entry name" value="Regulator of chromosome condensation 1/beta-lactamase-inhibitor protein II"/>
    <property type="match status" value="1"/>
</dbReference>
<feature type="chain" id="PRO_5005466951" description="BNR repeat domain protein" evidence="1">
    <location>
        <begin position="20"/>
        <end position="288"/>
    </location>
</feature>
<feature type="signal peptide" evidence="1">
    <location>
        <begin position="1"/>
        <end position="19"/>
    </location>
</feature>
<keyword evidence="1" id="KW-0732">Signal</keyword>
<organism evidence="2 3">
    <name type="scientific">Labilithrix luteola</name>
    <dbReference type="NCBI Taxonomy" id="1391654"/>
    <lineage>
        <taxon>Bacteria</taxon>
        <taxon>Pseudomonadati</taxon>
        <taxon>Myxococcota</taxon>
        <taxon>Polyangia</taxon>
        <taxon>Polyangiales</taxon>
        <taxon>Labilitrichaceae</taxon>
        <taxon>Labilithrix</taxon>
    </lineage>
</organism>
<dbReference type="Pfam" id="PF13540">
    <property type="entry name" value="RCC1_2"/>
    <property type="match status" value="2"/>
</dbReference>
<dbReference type="InterPro" id="IPR009091">
    <property type="entry name" value="RCC1/BLIP-II"/>
</dbReference>
<sequence length="288" mass="29585">MSAVRRFRCLPFVAGSALGAWMGLVACSGGNPRPDADPDSTDAMADSVAHLPEASRPAPDATDDAFVPYDGSAEPVVCTEQPCAVELVAGSHHFCARLADGTVQCWGDDARGKLGGGPGDDAGALGPVKVVGLEGITQLSAAGETTCARSFTGEVRCWGSNASGLLGLQASPALVDSDSHSTPATVALTRAASRVDVGLASACALVDGELWCWGSNGTQQLARSGSDAVGGPAPRTWARIAFSGPARRRRRAMASPPKACCSIGGPSKAVRRRSRWTASPRVCPRFRP</sequence>
<dbReference type="InterPro" id="IPR051553">
    <property type="entry name" value="Ran_GTPase-activating"/>
</dbReference>
<gene>
    <name evidence="2" type="ORF">AKJ09_06169</name>
</gene>
<dbReference type="PANTHER" id="PTHR45982:SF1">
    <property type="entry name" value="REGULATOR OF CHROMOSOME CONDENSATION"/>
    <property type="match status" value="1"/>
</dbReference>
<proteinExistence type="predicted"/>
<dbReference type="InterPro" id="IPR000408">
    <property type="entry name" value="Reg_chr_condens"/>
</dbReference>
<protein>
    <recommendedName>
        <fullName evidence="4">BNR repeat domain protein</fullName>
    </recommendedName>
</protein>
<dbReference type="PROSITE" id="PS51257">
    <property type="entry name" value="PROKAR_LIPOPROTEIN"/>
    <property type="match status" value="1"/>
</dbReference>
<dbReference type="PROSITE" id="PS50012">
    <property type="entry name" value="RCC1_3"/>
    <property type="match status" value="1"/>
</dbReference>
<evidence type="ECO:0000313" key="2">
    <source>
        <dbReference type="EMBL" id="AKU99505.1"/>
    </source>
</evidence>
<dbReference type="EMBL" id="CP012333">
    <property type="protein sequence ID" value="AKU99505.1"/>
    <property type="molecule type" value="Genomic_DNA"/>
</dbReference>
<reference evidence="2 3" key="1">
    <citation type="submission" date="2015-08" db="EMBL/GenBank/DDBJ databases">
        <authorList>
            <person name="Babu N.S."/>
            <person name="Beckwith C.J."/>
            <person name="Beseler K.G."/>
            <person name="Brison A."/>
            <person name="Carone J.V."/>
            <person name="Caskin T.P."/>
            <person name="Diamond M."/>
            <person name="Durham M.E."/>
            <person name="Foxe J.M."/>
            <person name="Go M."/>
            <person name="Henderson B.A."/>
            <person name="Jones I.B."/>
            <person name="McGettigan J.A."/>
            <person name="Micheletti S.J."/>
            <person name="Nasrallah M.E."/>
            <person name="Ortiz D."/>
            <person name="Piller C.R."/>
            <person name="Privatt S.R."/>
            <person name="Schneider S.L."/>
            <person name="Sharp S."/>
            <person name="Smith T.C."/>
            <person name="Stanton J.D."/>
            <person name="Ullery H.E."/>
            <person name="Wilson R.J."/>
            <person name="Serrano M.G."/>
            <person name="Buck G."/>
            <person name="Lee V."/>
            <person name="Wang Y."/>
            <person name="Carvalho R."/>
            <person name="Voegtly L."/>
            <person name="Shi R."/>
            <person name="Duckworth R."/>
            <person name="Johnson A."/>
            <person name="Loviza R."/>
            <person name="Walstead R."/>
            <person name="Shah Z."/>
            <person name="Kiflezghi M."/>
            <person name="Wade K."/>
            <person name="Ball S.L."/>
            <person name="Bradley K.W."/>
            <person name="Asai D.J."/>
            <person name="Bowman C.A."/>
            <person name="Russell D.A."/>
            <person name="Pope W.H."/>
            <person name="Jacobs-Sera D."/>
            <person name="Hendrix R.W."/>
            <person name="Hatfull G.F."/>
        </authorList>
    </citation>
    <scope>NUCLEOTIDE SEQUENCE [LARGE SCALE GENOMIC DNA]</scope>
    <source>
        <strain evidence="2 3">DSM 27648</strain>
    </source>
</reference>
<name>A0A0K1Q145_9BACT</name>